<evidence type="ECO:0000259" key="8">
    <source>
        <dbReference type="PROSITE" id="PS50928"/>
    </source>
</evidence>
<evidence type="ECO:0000313" key="10">
    <source>
        <dbReference type="Proteomes" id="UP000219546"/>
    </source>
</evidence>
<sequence length="294" mass="33080">MKFKKAYITPILFMLPTILFLGVFIYMPLFQNFYNSFFDFSVFSQSKEFVGLSKIKELFHDEVAVTAIINNVKYAIISVILQVFFALVLASILEDKFFRRFAPALRVIYFIPVMISISVIALLFGFVYNPQIGLLNSFLELIGLEEWAKPWLGDSTSAIYSVIAMSQWQSIGLITMLFIVAIQKIPKELYEAAEIDGAGKIRRFFSITVPQVKEVTFVNLLVTVTGSILVFNEPYILTNGGPGNSSMTLAVHMYQTGFFKDDMGYASALATFIFLLSAVFALIQIKVSKTGKED</sequence>
<feature type="transmembrane region" description="Helical" evidence="7">
    <location>
        <begin position="74"/>
        <end position="93"/>
    </location>
</feature>
<keyword evidence="3" id="KW-1003">Cell membrane</keyword>
<proteinExistence type="inferred from homology"/>
<dbReference type="CDD" id="cd06261">
    <property type="entry name" value="TM_PBP2"/>
    <property type="match status" value="1"/>
</dbReference>
<dbReference type="Gene3D" id="1.10.3720.10">
    <property type="entry name" value="MetI-like"/>
    <property type="match status" value="1"/>
</dbReference>
<feature type="transmembrane region" description="Helical" evidence="7">
    <location>
        <begin position="158"/>
        <end position="182"/>
    </location>
</feature>
<evidence type="ECO:0000256" key="2">
    <source>
        <dbReference type="ARBA" id="ARBA00022448"/>
    </source>
</evidence>
<keyword evidence="6 7" id="KW-0472">Membrane</keyword>
<dbReference type="OrthoDB" id="9809173at2"/>
<keyword evidence="5 7" id="KW-1133">Transmembrane helix</keyword>
<evidence type="ECO:0000256" key="1">
    <source>
        <dbReference type="ARBA" id="ARBA00004651"/>
    </source>
</evidence>
<feature type="domain" description="ABC transmembrane type-1" evidence="8">
    <location>
        <begin position="68"/>
        <end position="284"/>
    </location>
</feature>
<keyword evidence="4 7" id="KW-0812">Transmembrane</keyword>
<dbReference type="Proteomes" id="UP000219546">
    <property type="component" value="Unassembled WGS sequence"/>
</dbReference>
<dbReference type="PANTHER" id="PTHR30193">
    <property type="entry name" value="ABC TRANSPORTER PERMEASE PROTEIN"/>
    <property type="match status" value="1"/>
</dbReference>
<dbReference type="InterPro" id="IPR000515">
    <property type="entry name" value="MetI-like"/>
</dbReference>
<evidence type="ECO:0000256" key="6">
    <source>
        <dbReference type="ARBA" id="ARBA00023136"/>
    </source>
</evidence>
<dbReference type="EMBL" id="OAOP01000003">
    <property type="protein sequence ID" value="SNX69444.1"/>
    <property type="molecule type" value="Genomic_DNA"/>
</dbReference>
<dbReference type="PANTHER" id="PTHR30193:SF37">
    <property type="entry name" value="INNER MEMBRANE ABC TRANSPORTER PERMEASE PROTEIN YCJO"/>
    <property type="match status" value="1"/>
</dbReference>
<keyword evidence="10" id="KW-1185">Reference proteome</keyword>
<dbReference type="RefSeq" id="WP_097158004.1">
    <property type="nucleotide sequence ID" value="NZ_JBEPMQ010000002.1"/>
</dbReference>
<feature type="transmembrane region" description="Helical" evidence="7">
    <location>
        <begin position="7"/>
        <end position="29"/>
    </location>
</feature>
<dbReference type="AlphaFoldDB" id="A0A285CPJ7"/>
<name>A0A285CPJ7_9BACI</name>
<protein>
    <submittedName>
        <fullName evidence="9">Carbohydrate ABC transporter membrane protein 1 (CUT1 family)</fullName>
    </submittedName>
</protein>
<dbReference type="GO" id="GO:0005886">
    <property type="term" value="C:plasma membrane"/>
    <property type="evidence" value="ECO:0007669"/>
    <property type="project" value="UniProtKB-SubCell"/>
</dbReference>
<dbReference type="PROSITE" id="PS50928">
    <property type="entry name" value="ABC_TM1"/>
    <property type="match status" value="1"/>
</dbReference>
<feature type="transmembrane region" description="Helical" evidence="7">
    <location>
        <begin position="263"/>
        <end position="283"/>
    </location>
</feature>
<organism evidence="9 10">
    <name type="scientific">Bacillus oleivorans</name>
    <dbReference type="NCBI Taxonomy" id="1448271"/>
    <lineage>
        <taxon>Bacteria</taxon>
        <taxon>Bacillati</taxon>
        <taxon>Bacillota</taxon>
        <taxon>Bacilli</taxon>
        <taxon>Bacillales</taxon>
        <taxon>Bacillaceae</taxon>
        <taxon>Bacillus</taxon>
    </lineage>
</organism>
<accession>A0A285CPJ7</accession>
<dbReference type="InterPro" id="IPR051393">
    <property type="entry name" value="ABC_transporter_permease"/>
</dbReference>
<dbReference type="Pfam" id="PF00528">
    <property type="entry name" value="BPD_transp_1"/>
    <property type="match status" value="1"/>
</dbReference>
<gene>
    <name evidence="9" type="ORF">SAMN05877753_10356</name>
</gene>
<dbReference type="InterPro" id="IPR035906">
    <property type="entry name" value="MetI-like_sf"/>
</dbReference>
<dbReference type="GO" id="GO:0055085">
    <property type="term" value="P:transmembrane transport"/>
    <property type="evidence" value="ECO:0007669"/>
    <property type="project" value="InterPro"/>
</dbReference>
<evidence type="ECO:0000256" key="4">
    <source>
        <dbReference type="ARBA" id="ARBA00022692"/>
    </source>
</evidence>
<evidence type="ECO:0000256" key="5">
    <source>
        <dbReference type="ARBA" id="ARBA00022989"/>
    </source>
</evidence>
<evidence type="ECO:0000313" key="9">
    <source>
        <dbReference type="EMBL" id="SNX69444.1"/>
    </source>
</evidence>
<comment type="subcellular location">
    <subcellularLocation>
        <location evidence="1 7">Cell membrane</location>
        <topology evidence="1 7">Multi-pass membrane protein</topology>
    </subcellularLocation>
</comment>
<feature type="transmembrane region" description="Helical" evidence="7">
    <location>
        <begin position="105"/>
        <end position="128"/>
    </location>
</feature>
<dbReference type="SUPFAM" id="SSF161098">
    <property type="entry name" value="MetI-like"/>
    <property type="match status" value="1"/>
</dbReference>
<reference evidence="9 10" key="1">
    <citation type="submission" date="2017-08" db="EMBL/GenBank/DDBJ databases">
        <authorList>
            <person name="de Groot N.N."/>
        </authorList>
    </citation>
    <scope>NUCLEOTIDE SEQUENCE [LARGE SCALE GENOMIC DNA]</scope>
    <source>
        <strain evidence="9 10">JC228</strain>
    </source>
</reference>
<evidence type="ECO:0000256" key="7">
    <source>
        <dbReference type="RuleBase" id="RU363032"/>
    </source>
</evidence>
<comment type="similarity">
    <text evidence="7">Belongs to the binding-protein-dependent transport system permease family.</text>
</comment>
<evidence type="ECO:0000256" key="3">
    <source>
        <dbReference type="ARBA" id="ARBA00022475"/>
    </source>
</evidence>
<feature type="transmembrane region" description="Helical" evidence="7">
    <location>
        <begin position="217"/>
        <end position="237"/>
    </location>
</feature>
<keyword evidence="2 7" id="KW-0813">Transport</keyword>